<reference evidence="3 4" key="1">
    <citation type="journal article" date="2015" name="Genome Biol. Evol.">
        <title>Comparative Genomics of a Bacterivorous Green Alga Reveals Evolutionary Causalities and Consequences of Phago-Mixotrophic Mode of Nutrition.</title>
        <authorList>
            <person name="Burns J.A."/>
            <person name="Paasch A."/>
            <person name="Narechania A."/>
            <person name="Kim E."/>
        </authorList>
    </citation>
    <scope>NUCLEOTIDE SEQUENCE [LARGE SCALE GENOMIC DNA]</scope>
    <source>
        <strain evidence="3 4">PLY_AMNH</strain>
    </source>
</reference>
<feature type="signal peptide" evidence="2">
    <location>
        <begin position="1"/>
        <end position="17"/>
    </location>
</feature>
<evidence type="ECO:0000313" key="3">
    <source>
        <dbReference type="EMBL" id="KAK3255476.1"/>
    </source>
</evidence>
<keyword evidence="2" id="KW-0732">Signal</keyword>
<dbReference type="GO" id="GO:0016491">
    <property type="term" value="F:oxidoreductase activity"/>
    <property type="evidence" value="ECO:0007669"/>
    <property type="project" value="UniProtKB-KW"/>
</dbReference>
<keyword evidence="4" id="KW-1185">Reference proteome</keyword>
<dbReference type="AlphaFoldDB" id="A0AAE0F9B1"/>
<feature type="chain" id="PRO_5042237568" description="Methylenetetrahydrofolate reductase (NAD(P)H)" evidence="2">
    <location>
        <begin position="18"/>
        <end position="380"/>
    </location>
</feature>
<dbReference type="InterPro" id="IPR029041">
    <property type="entry name" value="FAD-linked_oxidoreductase-like"/>
</dbReference>
<gene>
    <name evidence="3" type="ORF">CYMTET_35341</name>
</gene>
<evidence type="ECO:0000313" key="4">
    <source>
        <dbReference type="Proteomes" id="UP001190700"/>
    </source>
</evidence>
<evidence type="ECO:0000256" key="2">
    <source>
        <dbReference type="SAM" id="SignalP"/>
    </source>
</evidence>
<evidence type="ECO:0008006" key="5">
    <source>
        <dbReference type="Google" id="ProtNLM"/>
    </source>
</evidence>
<dbReference type="Gene3D" id="3.20.20.220">
    <property type="match status" value="1"/>
</dbReference>
<organism evidence="3 4">
    <name type="scientific">Cymbomonas tetramitiformis</name>
    <dbReference type="NCBI Taxonomy" id="36881"/>
    <lineage>
        <taxon>Eukaryota</taxon>
        <taxon>Viridiplantae</taxon>
        <taxon>Chlorophyta</taxon>
        <taxon>Pyramimonadophyceae</taxon>
        <taxon>Pyramimonadales</taxon>
        <taxon>Pyramimonadaceae</taxon>
        <taxon>Cymbomonas</taxon>
    </lineage>
</organism>
<dbReference type="EMBL" id="LGRX02022558">
    <property type="protein sequence ID" value="KAK3255476.1"/>
    <property type="molecule type" value="Genomic_DNA"/>
</dbReference>
<name>A0AAE0F9B1_9CHLO</name>
<keyword evidence="1" id="KW-0560">Oxidoreductase</keyword>
<sequence length="380" mass="40462">MLRGCVLILLACQASSSQRSNYTSRDREKVLNRERLSMHVPGTASSRRALHALLHTARISSTTTSIQRGAELAGRGQDAGIWGGEIAPRATLEVPSRGRPAAVSALLQGGVFGALVHSDLPDPGRFSRNTPPTLGLLPDGVALPEVSTTAACRWGAPTGDLARRLRERTMAGDRARLLVGGNNELWRNPVPRRFVPDVLELLSEAQKVRRQLALEGASTPALWCAVNPLAEDPGLEAARLAAKVAGGAEVVVTQPIGLLGERADRFWAAAAREGVVVPILAGVRVPSGLKAVEQWLQECGVDMGASDVTALLKGWRTAETEGGEAFARFRQAQLAEAINLTKSFLQVVGIHVSPSDVGGISDLAAFINDRQREFPDEAPL</sequence>
<dbReference type="Proteomes" id="UP001190700">
    <property type="component" value="Unassembled WGS sequence"/>
</dbReference>
<proteinExistence type="predicted"/>
<dbReference type="SUPFAM" id="SSF51730">
    <property type="entry name" value="FAD-linked oxidoreductase"/>
    <property type="match status" value="1"/>
</dbReference>
<accession>A0AAE0F9B1</accession>
<comment type="caution">
    <text evidence="3">The sequence shown here is derived from an EMBL/GenBank/DDBJ whole genome shotgun (WGS) entry which is preliminary data.</text>
</comment>
<protein>
    <recommendedName>
        <fullName evidence="5">Methylenetetrahydrofolate reductase (NAD(P)H)</fullName>
    </recommendedName>
</protein>
<evidence type="ECO:0000256" key="1">
    <source>
        <dbReference type="ARBA" id="ARBA00023002"/>
    </source>
</evidence>